<dbReference type="Proteomes" id="UP000620124">
    <property type="component" value="Unassembled WGS sequence"/>
</dbReference>
<feature type="site" description="Cleavage; by autolysis" evidence="3">
    <location>
        <begin position="211"/>
        <end position="212"/>
    </location>
</feature>
<dbReference type="AlphaFoldDB" id="A0A8H7D4L3"/>
<name>A0A8H7D4L3_9AGAR</name>
<evidence type="ECO:0000256" key="3">
    <source>
        <dbReference type="PIRSR" id="PIRSR600246-3"/>
    </source>
</evidence>
<dbReference type="SUPFAM" id="SSF56235">
    <property type="entry name" value="N-terminal nucleophile aminohydrolases (Ntn hydrolases)"/>
    <property type="match status" value="1"/>
</dbReference>
<evidence type="ECO:0000256" key="1">
    <source>
        <dbReference type="PIRSR" id="PIRSR600246-1"/>
    </source>
</evidence>
<feature type="active site" description="Nucleophile" evidence="1">
    <location>
        <position position="212"/>
    </location>
</feature>
<accession>A0A8H7D4L3</accession>
<keyword evidence="5" id="KW-1185">Reference proteome</keyword>
<proteinExistence type="predicted"/>
<dbReference type="Pfam" id="PF01112">
    <property type="entry name" value="Asparaginase_2"/>
    <property type="match status" value="2"/>
</dbReference>
<evidence type="ECO:0000256" key="2">
    <source>
        <dbReference type="PIRSR" id="PIRSR600246-2"/>
    </source>
</evidence>
<evidence type="ECO:0000313" key="4">
    <source>
        <dbReference type="EMBL" id="KAF7362034.1"/>
    </source>
</evidence>
<dbReference type="GO" id="GO:0005737">
    <property type="term" value="C:cytoplasm"/>
    <property type="evidence" value="ECO:0007669"/>
    <property type="project" value="TreeGrafter"/>
</dbReference>
<dbReference type="OrthoDB" id="2262349at2759"/>
<sequence>MADKSTPTVHAPIIANCVLVCHGGAGTMSRAGSTPEQRAAYRTAISAALKAGYKILSEGGEAMDAVTATVSTMEDCPLFNSGKGAVFNTAGKNELEASLMLSKPPASHPELPPSRRGVGMTLLTHVRNPSSLARALYLAPDLLPHTFISGPTAESFAESLGEELVDESYFYTKKRWLEHRRGLGLPDGPFPYPDPEEDEKDMPLLDLMPTGTVGAVALDIRGCIAALTSTGGRTNKLVGRVGDTPHMGSGFWAEEWPAAAGWVQKAWSKIWGLPASYGLGVSGTGDGDYFIRCATGATIAHRVKFLGESLEKAAEYAVEELRQNGGIGGVIALDSLGNVSMPLNCPGMYRGVIRKDGVPLTAIFDDDVLE</sequence>
<gene>
    <name evidence="4" type="ORF">MVEN_00548800</name>
</gene>
<dbReference type="EMBL" id="JACAZI010000004">
    <property type="protein sequence ID" value="KAF7362034.1"/>
    <property type="molecule type" value="Genomic_DNA"/>
</dbReference>
<evidence type="ECO:0000313" key="5">
    <source>
        <dbReference type="Proteomes" id="UP000620124"/>
    </source>
</evidence>
<feature type="binding site" evidence="2">
    <location>
        <begin position="284"/>
        <end position="287"/>
    </location>
    <ligand>
        <name>substrate</name>
    </ligand>
</feature>
<dbReference type="InterPro" id="IPR029055">
    <property type="entry name" value="Ntn_hydrolases_N"/>
</dbReference>
<dbReference type="CDD" id="cd04701">
    <property type="entry name" value="Asparaginase_2"/>
    <property type="match status" value="1"/>
</dbReference>
<feature type="binding site" evidence="2">
    <location>
        <begin position="240"/>
        <end position="243"/>
    </location>
    <ligand>
        <name>substrate</name>
    </ligand>
</feature>
<dbReference type="Gene3D" id="3.60.20.30">
    <property type="entry name" value="(Glycosyl)asparaginase"/>
    <property type="match status" value="1"/>
</dbReference>
<protein>
    <recommendedName>
        <fullName evidence="6">Asparaginase</fullName>
    </recommendedName>
</protein>
<evidence type="ECO:0008006" key="6">
    <source>
        <dbReference type="Google" id="ProtNLM"/>
    </source>
</evidence>
<organism evidence="4 5">
    <name type="scientific">Mycena venus</name>
    <dbReference type="NCBI Taxonomy" id="2733690"/>
    <lineage>
        <taxon>Eukaryota</taxon>
        <taxon>Fungi</taxon>
        <taxon>Dikarya</taxon>
        <taxon>Basidiomycota</taxon>
        <taxon>Agaricomycotina</taxon>
        <taxon>Agaricomycetes</taxon>
        <taxon>Agaricomycetidae</taxon>
        <taxon>Agaricales</taxon>
        <taxon>Marasmiineae</taxon>
        <taxon>Mycenaceae</taxon>
        <taxon>Mycena</taxon>
    </lineage>
</organism>
<dbReference type="PANTHER" id="PTHR10188">
    <property type="entry name" value="L-ASPARAGINASE"/>
    <property type="match status" value="1"/>
</dbReference>
<comment type="caution">
    <text evidence="4">The sequence shown here is derived from an EMBL/GenBank/DDBJ whole genome shotgun (WGS) entry which is preliminary data.</text>
</comment>
<dbReference type="PANTHER" id="PTHR10188:SF43">
    <property type="entry name" value="ASPARAGINASE (EUROFUNG)"/>
    <property type="match status" value="1"/>
</dbReference>
<reference evidence="4" key="1">
    <citation type="submission" date="2020-05" db="EMBL/GenBank/DDBJ databases">
        <title>Mycena genomes resolve the evolution of fungal bioluminescence.</title>
        <authorList>
            <person name="Tsai I.J."/>
        </authorList>
    </citation>
    <scope>NUCLEOTIDE SEQUENCE</scope>
    <source>
        <strain evidence="4">CCC161011</strain>
    </source>
</reference>
<dbReference type="InterPro" id="IPR000246">
    <property type="entry name" value="Peptidase_T2"/>
</dbReference>
<dbReference type="GO" id="GO:0016787">
    <property type="term" value="F:hydrolase activity"/>
    <property type="evidence" value="ECO:0007669"/>
    <property type="project" value="InterPro"/>
</dbReference>